<comment type="caution">
    <text evidence="6">The sequence shown here is derived from an EMBL/GenBank/DDBJ whole genome shotgun (WGS) entry which is preliminary data.</text>
</comment>
<keyword evidence="7" id="KW-1185">Reference proteome</keyword>
<dbReference type="Proteomes" id="UP001595457">
    <property type="component" value="Unassembled WGS sequence"/>
</dbReference>
<evidence type="ECO:0000256" key="4">
    <source>
        <dbReference type="ARBA" id="ARBA00023163"/>
    </source>
</evidence>
<gene>
    <name evidence="6" type="ORF">ACFOJE_07590</name>
</gene>
<keyword evidence="4" id="KW-0804">Transcription</keyword>
<proteinExistence type="inferred from homology"/>
<sequence>MDTLFLMRAFVCVAETGSFTAAASRLDMTTSYVSRAVSTLEDHLRARLLHRTTRRIALTEVGQRYLQRCEEILRYIDEAEAEASQAQARPAGNLKIHSMTGIGQHYLINAAAEYSEKYPDVSFDLTLANRTTDILDEGYDLSVVIARDLPDSGFISKCLGKTYSVLCASPSYVAKHGFARQPADLAKQRCLRLINAAMSQDRWLLDGPDGEELVTVSHTHFQVNTSDAMTVALKAGMGIGALPFYTALPGLQDGSLVRVLPEHTLFPLDVFALYPSRQYLDAKIRTWVEFLRDYMPQRIEADERRLLECSRWPDGKTEETP</sequence>
<dbReference type="EMBL" id="JBHRSJ010000012">
    <property type="protein sequence ID" value="MFC2972071.1"/>
    <property type="molecule type" value="Genomic_DNA"/>
</dbReference>
<evidence type="ECO:0000313" key="6">
    <source>
        <dbReference type="EMBL" id="MFC2972071.1"/>
    </source>
</evidence>
<name>A0ABV7ATJ3_9GAMM</name>
<dbReference type="SUPFAM" id="SSF53850">
    <property type="entry name" value="Periplasmic binding protein-like II"/>
    <property type="match status" value="1"/>
</dbReference>
<comment type="similarity">
    <text evidence="1">Belongs to the LysR transcriptional regulatory family.</text>
</comment>
<dbReference type="Pfam" id="PF03466">
    <property type="entry name" value="LysR_substrate"/>
    <property type="match status" value="1"/>
</dbReference>
<evidence type="ECO:0000256" key="3">
    <source>
        <dbReference type="ARBA" id="ARBA00023125"/>
    </source>
</evidence>
<reference evidence="7" key="1">
    <citation type="journal article" date="2019" name="Int. J. Syst. Evol. Microbiol.">
        <title>The Global Catalogue of Microorganisms (GCM) 10K type strain sequencing project: providing services to taxonomists for standard genome sequencing and annotation.</title>
        <authorList>
            <consortium name="The Broad Institute Genomics Platform"/>
            <consortium name="The Broad Institute Genome Sequencing Center for Infectious Disease"/>
            <person name="Wu L."/>
            <person name="Ma J."/>
        </authorList>
    </citation>
    <scope>NUCLEOTIDE SEQUENCE [LARGE SCALE GENOMIC DNA]</scope>
    <source>
        <strain evidence="7">KCTC 62195</strain>
    </source>
</reference>
<feature type="domain" description="HTH lysR-type" evidence="5">
    <location>
        <begin position="1"/>
        <end position="59"/>
    </location>
</feature>
<dbReference type="PANTHER" id="PTHR30537:SF5">
    <property type="entry name" value="HTH-TYPE TRANSCRIPTIONAL ACTIVATOR TTDR-RELATED"/>
    <property type="match status" value="1"/>
</dbReference>
<dbReference type="RefSeq" id="WP_377813701.1">
    <property type="nucleotide sequence ID" value="NZ_JBHRSJ010000012.1"/>
</dbReference>
<evidence type="ECO:0000256" key="1">
    <source>
        <dbReference type="ARBA" id="ARBA00009437"/>
    </source>
</evidence>
<keyword evidence="3" id="KW-0238">DNA-binding</keyword>
<dbReference type="InterPro" id="IPR036390">
    <property type="entry name" value="WH_DNA-bd_sf"/>
</dbReference>
<dbReference type="PANTHER" id="PTHR30537">
    <property type="entry name" value="HTH-TYPE TRANSCRIPTIONAL REGULATOR"/>
    <property type="match status" value="1"/>
</dbReference>
<keyword evidence="2" id="KW-0805">Transcription regulation</keyword>
<dbReference type="InterPro" id="IPR000847">
    <property type="entry name" value="LysR_HTH_N"/>
</dbReference>
<dbReference type="SUPFAM" id="SSF46785">
    <property type="entry name" value="Winged helix' DNA-binding domain"/>
    <property type="match status" value="1"/>
</dbReference>
<evidence type="ECO:0000259" key="5">
    <source>
        <dbReference type="PROSITE" id="PS50931"/>
    </source>
</evidence>
<dbReference type="Gene3D" id="1.10.10.10">
    <property type="entry name" value="Winged helix-like DNA-binding domain superfamily/Winged helix DNA-binding domain"/>
    <property type="match status" value="1"/>
</dbReference>
<dbReference type="Pfam" id="PF00126">
    <property type="entry name" value="HTH_1"/>
    <property type="match status" value="1"/>
</dbReference>
<dbReference type="InterPro" id="IPR036388">
    <property type="entry name" value="WH-like_DNA-bd_sf"/>
</dbReference>
<accession>A0ABV7ATJ3</accession>
<organism evidence="6 7">
    <name type="scientific">Azotobacter bryophylli</name>
    <dbReference type="NCBI Taxonomy" id="1986537"/>
    <lineage>
        <taxon>Bacteria</taxon>
        <taxon>Pseudomonadati</taxon>
        <taxon>Pseudomonadota</taxon>
        <taxon>Gammaproteobacteria</taxon>
        <taxon>Pseudomonadales</taxon>
        <taxon>Pseudomonadaceae</taxon>
        <taxon>Azotobacter</taxon>
    </lineage>
</organism>
<dbReference type="InterPro" id="IPR005119">
    <property type="entry name" value="LysR_subst-bd"/>
</dbReference>
<protein>
    <submittedName>
        <fullName evidence="6">LysR family transcriptional regulator</fullName>
    </submittedName>
</protein>
<evidence type="ECO:0000256" key="2">
    <source>
        <dbReference type="ARBA" id="ARBA00023015"/>
    </source>
</evidence>
<dbReference type="CDD" id="cd08422">
    <property type="entry name" value="PBP2_CrgA_like"/>
    <property type="match status" value="1"/>
</dbReference>
<dbReference type="Gene3D" id="3.40.190.290">
    <property type="match status" value="1"/>
</dbReference>
<evidence type="ECO:0000313" key="7">
    <source>
        <dbReference type="Proteomes" id="UP001595457"/>
    </source>
</evidence>
<dbReference type="InterPro" id="IPR058163">
    <property type="entry name" value="LysR-type_TF_proteobact-type"/>
</dbReference>
<dbReference type="PROSITE" id="PS50931">
    <property type="entry name" value="HTH_LYSR"/>
    <property type="match status" value="1"/>
</dbReference>